<comment type="caution">
    <text evidence="1">The sequence shown here is derived from an EMBL/GenBank/DDBJ whole genome shotgun (WGS) entry which is preliminary data.</text>
</comment>
<organism evidence="1 2">
    <name type="scientific">Nostoc linckia FACHB-391</name>
    <dbReference type="NCBI Taxonomy" id="2692906"/>
    <lineage>
        <taxon>Bacteria</taxon>
        <taxon>Bacillati</taxon>
        <taxon>Cyanobacteriota</taxon>
        <taxon>Cyanophyceae</taxon>
        <taxon>Nostocales</taxon>
        <taxon>Nostocaceae</taxon>
        <taxon>Nostoc</taxon>
    </lineage>
</organism>
<sequence length="148" mass="16702">MEQNQQVFFSIRRRLGTIDGQIINYLHSRPFDLGNLPEIVMLTLLEYWSPFAISADGVDGDELRQRAIWSIKKLEAQAALIREIFLSSHVQTAVTANNAEVGDSASDQRLVSTINDEDDQILDEDADDLAELVLPEELKQINSLFNVE</sequence>
<dbReference type="Proteomes" id="UP000604661">
    <property type="component" value="Unassembled WGS sequence"/>
</dbReference>
<proteinExistence type="predicted"/>
<evidence type="ECO:0000313" key="1">
    <source>
        <dbReference type="EMBL" id="MBD2565560.1"/>
    </source>
</evidence>
<dbReference type="RefSeq" id="WP_190901230.1">
    <property type="nucleotide sequence ID" value="NZ_JACJTE010000094.1"/>
</dbReference>
<dbReference type="EMBL" id="JACJTE010000094">
    <property type="protein sequence ID" value="MBD2565560.1"/>
    <property type="molecule type" value="Genomic_DNA"/>
</dbReference>
<reference evidence="1 2" key="1">
    <citation type="journal article" date="2020" name="ISME J.">
        <title>Comparative genomics reveals insights into cyanobacterial evolution and habitat adaptation.</title>
        <authorList>
            <person name="Chen M.Y."/>
            <person name="Teng W.K."/>
            <person name="Zhao L."/>
            <person name="Hu C.X."/>
            <person name="Zhou Y.K."/>
            <person name="Han B.P."/>
            <person name="Song L.R."/>
            <person name="Shu W.S."/>
        </authorList>
    </citation>
    <scope>NUCLEOTIDE SEQUENCE [LARGE SCALE GENOMIC DNA]</scope>
    <source>
        <strain evidence="1 2">FACHB-391</strain>
    </source>
</reference>
<accession>A0ABR8F6U7</accession>
<protein>
    <submittedName>
        <fullName evidence="1">Uncharacterized protein</fullName>
    </submittedName>
</protein>
<name>A0ABR8F6U7_NOSLI</name>
<gene>
    <name evidence="1" type="ORF">H6G95_34355</name>
</gene>
<keyword evidence="2" id="KW-1185">Reference proteome</keyword>
<evidence type="ECO:0000313" key="2">
    <source>
        <dbReference type="Proteomes" id="UP000604661"/>
    </source>
</evidence>